<sequence length="217" mass="22868">MRPPSPFVLLVLLVVLAGCGGTTPTVDTPTPAVVPTDDRPATTTATATARPVSETTTTTSGAERDTAMPDIETTLSVDNTQNTSYEVRVYLLDRPLSAVDVVGTNGTVRRELAADRSVAAQLAAVVDGSTSLVTPPRPDEPRVFDLPPRSNTSTRLDGSDAGPRTAFAVVRTTGDDPRVVAVNAHRCDSSHVVTRVRFVFSPENRGWLATEGACLAV</sequence>
<protein>
    <recommendedName>
        <fullName evidence="4">Lipoprotein</fullName>
    </recommendedName>
</protein>
<evidence type="ECO:0000256" key="1">
    <source>
        <dbReference type="SAM" id="MobiDB-lite"/>
    </source>
</evidence>
<evidence type="ECO:0000313" key="2">
    <source>
        <dbReference type="EMBL" id="MFD1514017.1"/>
    </source>
</evidence>
<reference evidence="2 3" key="1">
    <citation type="journal article" date="2019" name="Int. J. Syst. Evol. Microbiol.">
        <title>The Global Catalogue of Microorganisms (GCM) 10K type strain sequencing project: providing services to taxonomists for standard genome sequencing and annotation.</title>
        <authorList>
            <consortium name="The Broad Institute Genomics Platform"/>
            <consortium name="The Broad Institute Genome Sequencing Center for Infectious Disease"/>
            <person name="Wu L."/>
            <person name="Ma J."/>
        </authorList>
    </citation>
    <scope>NUCLEOTIDE SEQUENCE [LARGE SCALE GENOMIC DNA]</scope>
    <source>
        <strain evidence="2 3">CGMCC 1.12563</strain>
    </source>
</reference>
<feature type="region of interest" description="Disordered" evidence="1">
    <location>
        <begin position="22"/>
        <end position="72"/>
    </location>
</feature>
<dbReference type="RefSeq" id="WP_250873973.1">
    <property type="nucleotide sequence ID" value="NZ_JALXFV010000005.1"/>
</dbReference>
<gene>
    <name evidence="2" type="ORF">ACFSBT_12075</name>
</gene>
<keyword evidence="3" id="KW-1185">Reference proteome</keyword>
<dbReference type="EMBL" id="JBHUDC010000005">
    <property type="protein sequence ID" value="MFD1514017.1"/>
    <property type="molecule type" value="Genomic_DNA"/>
</dbReference>
<proteinExistence type="predicted"/>
<dbReference type="Proteomes" id="UP001597187">
    <property type="component" value="Unassembled WGS sequence"/>
</dbReference>
<feature type="compositionally biased region" description="Low complexity" evidence="1">
    <location>
        <begin position="22"/>
        <end position="51"/>
    </location>
</feature>
<name>A0ABD6AWP3_9EURY</name>
<evidence type="ECO:0000313" key="3">
    <source>
        <dbReference type="Proteomes" id="UP001597187"/>
    </source>
</evidence>
<comment type="caution">
    <text evidence="2">The sequence shown here is derived from an EMBL/GenBank/DDBJ whole genome shotgun (WGS) entry which is preliminary data.</text>
</comment>
<evidence type="ECO:0008006" key="4">
    <source>
        <dbReference type="Google" id="ProtNLM"/>
    </source>
</evidence>
<organism evidence="2 3">
    <name type="scientific">Halomarina rubra</name>
    <dbReference type="NCBI Taxonomy" id="2071873"/>
    <lineage>
        <taxon>Archaea</taxon>
        <taxon>Methanobacteriati</taxon>
        <taxon>Methanobacteriota</taxon>
        <taxon>Stenosarchaea group</taxon>
        <taxon>Halobacteria</taxon>
        <taxon>Halobacteriales</taxon>
        <taxon>Natronomonadaceae</taxon>
        <taxon>Halomarina</taxon>
    </lineage>
</organism>
<dbReference type="AlphaFoldDB" id="A0ABD6AWP3"/>
<accession>A0ABD6AWP3</accession>
<dbReference type="PROSITE" id="PS51257">
    <property type="entry name" value="PROKAR_LIPOPROTEIN"/>
    <property type="match status" value="1"/>
</dbReference>